<keyword evidence="3" id="KW-1185">Reference proteome</keyword>
<dbReference type="Proteomes" id="UP001223743">
    <property type="component" value="Unassembled WGS sequence"/>
</dbReference>
<dbReference type="EMBL" id="JAUSWJ010000001">
    <property type="protein sequence ID" value="MDQ0518027.1"/>
    <property type="molecule type" value="Genomic_DNA"/>
</dbReference>
<accession>A0ABU0MAT6</accession>
<evidence type="ECO:0000313" key="3">
    <source>
        <dbReference type="Proteomes" id="UP001223743"/>
    </source>
</evidence>
<reference evidence="2 3" key="1">
    <citation type="submission" date="2023-07" db="EMBL/GenBank/DDBJ databases">
        <title>Genomic Encyclopedia of Type Strains, Phase IV (KMG-IV): sequencing the most valuable type-strain genomes for metagenomic binning, comparative biology and taxonomic classification.</title>
        <authorList>
            <person name="Goeker M."/>
        </authorList>
    </citation>
    <scope>NUCLEOTIDE SEQUENCE [LARGE SCALE GENOMIC DNA]</scope>
    <source>
        <strain evidence="2 3">B1-1</strain>
    </source>
</reference>
<dbReference type="RefSeq" id="WP_266283436.1">
    <property type="nucleotide sequence ID" value="NZ_JAPKNF010000003.1"/>
</dbReference>
<comment type="caution">
    <text evidence="2">The sequence shown here is derived from an EMBL/GenBank/DDBJ whole genome shotgun (WGS) entry which is preliminary data.</text>
</comment>
<sequence>MSKKATAELFRPKAIVKADQTTEIAQAIMAEETAARVAKTARLKAARLAQEAAAPPPVKKPRRAAAKAKPAAAR</sequence>
<feature type="region of interest" description="Disordered" evidence="1">
    <location>
        <begin position="49"/>
        <end position="74"/>
    </location>
</feature>
<evidence type="ECO:0000313" key="2">
    <source>
        <dbReference type="EMBL" id="MDQ0518027.1"/>
    </source>
</evidence>
<name>A0ABU0MAT6_9HYPH</name>
<organism evidence="2 3">
    <name type="scientific">Kaistia geumhonensis</name>
    <dbReference type="NCBI Taxonomy" id="410839"/>
    <lineage>
        <taxon>Bacteria</taxon>
        <taxon>Pseudomonadati</taxon>
        <taxon>Pseudomonadota</taxon>
        <taxon>Alphaproteobacteria</taxon>
        <taxon>Hyphomicrobiales</taxon>
        <taxon>Kaistiaceae</taxon>
        <taxon>Kaistia</taxon>
    </lineage>
</organism>
<evidence type="ECO:0000256" key="1">
    <source>
        <dbReference type="SAM" id="MobiDB-lite"/>
    </source>
</evidence>
<protein>
    <recommendedName>
        <fullName evidence="4">Transcriptional regulator</fullName>
    </recommendedName>
</protein>
<proteinExistence type="predicted"/>
<gene>
    <name evidence="2" type="ORF">QO015_003640</name>
</gene>
<evidence type="ECO:0008006" key="4">
    <source>
        <dbReference type="Google" id="ProtNLM"/>
    </source>
</evidence>